<dbReference type="Gene3D" id="3.80.10.10">
    <property type="entry name" value="Ribonuclease Inhibitor"/>
    <property type="match status" value="3"/>
</dbReference>
<feature type="domain" description="AAA+ ATPase" evidence="15">
    <location>
        <begin position="523"/>
        <end position="675"/>
    </location>
</feature>
<keyword evidence="5" id="KW-1003">Cell membrane</keyword>
<dbReference type="SUPFAM" id="SSF52540">
    <property type="entry name" value="P-loop containing nucleoside triphosphate hydrolases"/>
    <property type="match status" value="3"/>
</dbReference>
<dbReference type="Pfam" id="PF00931">
    <property type="entry name" value="NB-ARC"/>
    <property type="match status" value="3"/>
</dbReference>
<evidence type="ECO:0000256" key="14">
    <source>
        <dbReference type="ARBA" id="ARBA00023136"/>
    </source>
</evidence>
<proteinExistence type="inferred from homology"/>
<feature type="domain" description="AAA+ ATPase" evidence="15">
    <location>
        <begin position="1219"/>
        <end position="1358"/>
    </location>
</feature>
<dbReference type="SUPFAM" id="SSF52058">
    <property type="entry name" value="L domain-like"/>
    <property type="match status" value="3"/>
</dbReference>
<evidence type="ECO:0000313" key="16">
    <source>
        <dbReference type="EnsemblPlants" id="Solyc05g007610.3.1"/>
    </source>
</evidence>
<organism evidence="16">
    <name type="scientific">Solanum lycopersicum</name>
    <name type="common">Tomato</name>
    <name type="synonym">Lycopersicon esculentum</name>
    <dbReference type="NCBI Taxonomy" id="4081"/>
    <lineage>
        <taxon>Eukaryota</taxon>
        <taxon>Viridiplantae</taxon>
        <taxon>Streptophyta</taxon>
        <taxon>Embryophyta</taxon>
        <taxon>Tracheophyta</taxon>
        <taxon>Spermatophyta</taxon>
        <taxon>Magnoliopsida</taxon>
        <taxon>eudicotyledons</taxon>
        <taxon>Gunneridae</taxon>
        <taxon>Pentapetalae</taxon>
        <taxon>asterids</taxon>
        <taxon>lamiids</taxon>
        <taxon>Solanales</taxon>
        <taxon>Solanaceae</taxon>
        <taxon>Solanoideae</taxon>
        <taxon>Solaneae</taxon>
        <taxon>Solanum</taxon>
        <taxon>Solanum subgen. Lycopersicon</taxon>
    </lineage>
</organism>
<dbReference type="InterPro" id="IPR044974">
    <property type="entry name" value="Disease_R_plants"/>
</dbReference>
<dbReference type="InterPro" id="IPR003593">
    <property type="entry name" value="AAA+_ATPase"/>
</dbReference>
<evidence type="ECO:0000259" key="15">
    <source>
        <dbReference type="SMART" id="SM00382"/>
    </source>
</evidence>
<keyword evidence="10" id="KW-0547">Nucleotide-binding</keyword>
<evidence type="ECO:0000256" key="13">
    <source>
        <dbReference type="ARBA" id="ARBA00023054"/>
    </source>
</evidence>
<dbReference type="Gramene" id="Solyc05g007610.3.1">
    <property type="protein sequence ID" value="Solyc05g007610.3.1"/>
    <property type="gene ID" value="Solyc05g007610.3"/>
</dbReference>
<dbReference type="GO" id="GO:0005886">
    <property type="term" value="C:plasma membrane"/>
    <property type="evidence" value="ECO:0007669"/>
    <property type="project" value="UniProtKB-SubCell"/>
</dbReference>
<dbReference type="GO" id="GO:0005737">
    <property type="term" value="C:cytoplasm"/>
    <property type="evidence" value="ECO:0007669"/>
    <property type="project" value="UniProtKB-SubCell"/>
</dbReference>
<evidence type="ECO:0000256" key="4">
    <source>
        <dbReference type="ARBA" id="ARBA00008894"/>
    </source>
</evidence>
<keyword evidence="17" id="KW-1185">Reference proteome</keyword>
<evidence type="ECO:0000256" key="3">
    <source>
        <dbReference type="ARBA" id="ARBA00004496"/>
    </source>
</evidence>
<comment type="subcellular location">
    <subcellularLocation>
        <location evidence="2">Cell membrane</location>
        <topology evidence="2">Peripheral membrane protein</topology>
        <orientation evidence="2">Cytoplasmic side</orientation>
    </subcellularLocation>
    <subcellularLocation>
        <location evidence="3">Cytoplasm</location>
    </subcellularLocation>
</comment>
<dbReference type="CDD" id="cd14798">
    <property type="entry name" value="RX-CC_like"/>
    <property type="match status" value="2"/>
</dbReference>
<protein>
    <recommendedName>
        <fullName evidence="15">AAA+ ATPase domain-containing protein</fullName>
    </recommendedName>
</protein>
<evidence type="ECO:0000256" key="10">
    <source>
        <dbReference type="ARBA" id="ARBA00022741"/>
    </source>
</evidence>
<evidence type="ECO:0000256" key="2">
    <source>
        <dbReference type="ARBA" id="ARBA00004413"/>
    </source>
</evidence>
<keyword evidence="6" id="KW-0963">Cytoplasm</keyword>
<keyword evidence="7" id="KW-0433">Leucine-rich repeat</keyword>
<evidence type="ECO:0000256" key="1">
    <source>
        <dbReference type="ARBA" id="ARBA00002074"/>
    </source>
</evidence>
<evidence type="ECO:0000256" key="9">
    <source>
        <dbReference type="ARBA" id="ARBA00022737"/>
    </source>
</evidence>
<dbReference type="GO" id="GO:0051607">
    <property type="term" value="P:defense response to virus"/>
    <property type="evidence" value="ECO:0007669"/>
    <property type="project" value="UniProtKB-ARBA"/>
</dbReference>
<reference evidence="16" key="1">
    <citation type="journal article" date="2012" name="Nature">
        <title>The tomato genome sequence provides insights into fleshy fruit evolution.</title>
        <authorList>
            <consortium name="Tomato Genome Consortium"/>
        </authorList>
    </citation>
    <scope>NUCLEOTIDE SEQUENCE [LARGE SCALE GENOMIC DNA]</scope>
    <source>
        <strain evidence="16">cv. Heinz 1706</strain>
    </source>
</reference>
<dbReference type="InterPro" id="IPR002182">
    <property type="entry name" value="NB-ARC"/>
</dbReference>
<keyword evidence="13" id="KW-0175">Coiled coil</keyword>
<dbReference type="SMART" id="SM00382">
    <property type="entry name" value="AAA"/>
    <property type="match status" value="3"/>
</dbReference>
<dbReference type="PaxDb" id="4081-Solyc05g007610.2.1"/>
<dbReference type="GO" id="GO:0005524">
    <property type="term" value="F:ATP binding"/>
    <property type="evidence" value="ECO:0007669"/>
    <property type="project" value="UniProtKB-KW"/>
</dbReference>
<keyword evidence="9" id="KW-0677">Repeat</keyword>
<dbReference type="InterPro" id="IPR032675">
    <property type="entry name" value="LRR_dom_sf"/>
</dbReference>
<reference evidence="16" key="2">
    <citation type="submission" date="2019-01" db="UniProtKB">
        <authorList>
            <consortium name="EnsemblPlants"/>
        </authorList>
    </citation>
    <scope>IDENTIFICATION</scope>
    <source>
        <strain evidence="16">cv. Heinz 1706</strain>
    </source>
</reference>
<dbReference type="Gene3D" id="3.40.50.300">
    <property type="entry name" value="P-loop containing nucleotide triphosphate hydrolases"/>
    <property type="match status" value="3"/>
</dbReference>
<keyword evidence="11" id="KW-0611">Plant defense</keyword>
<dbReference type="EnsemblPlants" id="Solyc05g007610.3.1">
    <property type="protein sequence ID" value="Solyc05g007610.3.1"/>
    <property type="gene ID" value="Solyc05g007610.3"/>
</dbReference>
<evidence type="ECO:0000256" key="6">
    <source>
        <dbReference type="ARBA" id="ARBA00022490"/>
    </source>
</evidence>
<dbReference type="Pfam" id="PF23559">
    <property type="entry name" value="WHD_DRP"/>
    <property type="match status" value="3"/>
</dbReference>
<dbReference type="PANTHER" id="PTHR23155:SF1152">
    <property type="entry name" value="AAA+ ATPASE DOMAIN-CONTAINING PROTEIN"/>
    <property type="match status" value="1"/>
</dbReference>
<evidence type="ECO:0000256" key="12">
    <source>
        <dbReference type="ARBA" id="ARBA00022840"/>
    </source>
</evidence>
<dbReference type="GO" id="GO:0043531">
    <property type="term" value="F:ADP binding"/>
    <property type="evidence" value="ECO:0007669"/>
    <property type="project" value="InterPro"/>
</dbReference>
<dbReference type="PRINTS" id="PR00364">
    <property type="entry name" value="DISEASERSIST"/>
</dbReference>
<comment type="function">
    <text evidence="1">Confers resistance to late blight (Phytophthora infestans) races carrying the avirulence gene Avr1. Resistance proteins guard the plant against pathogens that contain an appropriate avirulence protein via an indirect interaction with this avirulence protein. That triggers a defense system including the hypersensitive response, which restricts the pathogen growth.</text>
</comment>
<feature type="domain" description="AAA+ ATPase" evidence="15">
    <location>
        <begin position="2630"/>
        <end position="2770"/>
    </location>
</feature>
<evidence type="ECO:0000256" key="5">
    <source>
        <dbReference type="ARBA" id="ARBA00022475"/>
    </source>
</evidence>
<accession>A0A3Q7GEF2</accession>
<evidence type="ECO:0000256" key="8">
    <source>
        <dbReference type="ARBA" id="ARBA00022667"/>
    </source>
</evidence>
<keyword evidence="8" id="KW-0381">Hypersensitive response</keyword>
<sequence>MNHNILQSLQHLEDQWGLDMPESLEDVIKFLKREYTFLDFFLSLQNFTDLSYMPEIVHNVQTLFHDAAVNLREISEMDHVDGVTDQLQVNIQKTKLEIKREYLFPKVNKDGIVVTAKFVIDFIDTVVVNLGDLLKVFCSSSLLFVRGPNKEIRDVFKELKLLRNFVCFVTDRFKELKSQPIDFFVHVLEVTSHAAMIAWLYLPSNEKENQETNDLLSDHLNMKIKPIDRSIGKIYIDVLQALRSEWRPIISIDHVDNCVAGFVETLQHNLKAISVSNPNTHQIADLQEMLNLLIANLSIQALEFHLKDIDTVMIDSGILVYSLCEDVVLGEVSIDLPGTIERIKILIYNIIRKEFQSSLSRIHGLGYVDFALSNLHEFQRRYADSLDSVKTQLQIIQTELDGVQPFLKFVAEQQYNIHDKFQNSVSLLIGKAYEVEYIVDACVSKRVPDWCLMRWLVDISSEVAEMQQKKMFEVDLVLPYTIATDTSSKSSNLEKNPGIKEEMIGFEDEIKTLIRQLTRGSRMLDIISIVGMPGAGKTTLANRLYSYNSVVSHFDIRAQCHVFPVYSQRGLLLSLLAMLQVSIDETSLVSEETDELKDILSRILRSKRYLILVDDVWDHKAWDDLKCCFPDDNNGSRILLTTRYHDVADYVKSVYKPHHLRSLTHEESWKLLKMEVFGNERCSPLLKKVGKKIARKCGGLPLSIFLVAGILSNMEETEECWNEVAKHLGINMSNALNDIIEQSYQHLPYYLKPCFLYFGTFLEDEEINVSKLTWLWIGEGFVKDHEGKSLQDIAKVYLENLIRRNLVMNAKRSSDGNVKACRVHDLLLDFCKKKAEKEHFLSWIKWDQNDKSLSSISSQKKLTQRRLVFIEEENLVGWSSSSCLVDSVLFRRIDVSSRQFLKVLNLESTVINSFPTVLVYLRYFAAQTDQDSITSLIANLWNLETLILKPTKGKLKLPVTIMKMVRLRHLCIDNAYFTLNGEEGLLEKLEVLSTPCFTCAKDVELLVQKTPNLRELRCSFVDFRQECLPCLDFVETLEIHLAADSTVSRPYIFPAVVRNLTLSNFFLGSSHRSNIPKLPNLRVLKLVSIFFDNDEWEVRDDEFFQLEVLKLVKCEFLEEWNVSDDAFSSLKHLVLRECPYLKKIPFRFRDKSLSIKVKSCSKSVERKNVLDLVLHNITNASNADTSSQFARNPGMNEEMVGRYYEMDKLRHKLIGGSSNLEVISICGAPGVGKTTLANYLYFDPSVVSRFHIRAQCCLSQKHSRKDLLLALLGDITKDTTDFEGETDYVLADKLRKLLVSKRFLIFVDDIWGSSVWADLKVCFSDFNNGSRIILTTQFYGVASRATKHDSDLYVLHMLSNEESWVLLQNKVFNKERFPLVLEDVGRSIAQKCQGLPLSIVLVAGVLARMPKERHRWEQVATKLSVDIQAHFERTMELSYWYLPHHLRKCLLYLAVFSEGREIQVSKLTWLWISEGFVKTHSERLPEDIADDYMENLVERNLVMVSKRSFDGKIKACHIHDLLLEFCRKKAELESFAQRIKGDIFDLYRKTRTSWRFSLHSRCDNLTLCSYFSNLKSFQFREVRNTAFSSIDHASDIFKRFSFLKVLDFEFTIVDALPQGLTFLRYLAFRTVEDTLSLPTDLLNVETLIVRGVGGRVSLPNTIWKMVKLRHLHIYDQAFFTLNNRKEFSETSSTMDDLQTISSVCFSRVKNADKILEKTPNLRKMRCEVSKFEGSFPAFSKLNKLEMLKISSGEQLTWINDLNIPRNLKKLTLSYFRIDLNEVATLSNLEVLKLLEVTIRSNVWEVNDEQFLRLRILKLENPSFSRWYASDDAFPCLERLELKRCQHLKNIPYCFEHSSSLKSLKIISCNDMLANSVMQTKESSKYLHGASGFEQIAVQWDSDIPETSKVQIRFLKRDFEFLHIFLSFTDLSFMPDFTCKVQGLFQDAVVDLKKVNKIHHIDRVTSRIQEKIRISKLEIRDIHLVLSNKDGIDNPEFVIDFIDTVIQNLDDFVELGDSVFKELKLMRNFVCFVSGRSMEPKSLHAFVTHVLLVVCRAAMIVWLYYSENQEMNSLLSDLVQMKIKLIQPEVRKIYIDVLQAVTHPIIQIENAADCVAGFMETLQHNLEELPTHSQMDVVLTDQILQIAVQWDSEMPETSKDRIRFLKTDFEFLHIFLSFTDLSYMPDFTYKVQGLFQDAVVDLKKVNKIHHIDRVTSRIQEKIRITKLEIRDIHLVLSNKDGIDTPEFVVEFIDTVIQNLADFVELGDSVLKELKLLRNFVCFVSGRSMEPKSLHAFVTHVLLVVGRAATIVWLYYSENQEMNSLLSDLVQMKIKLIQPDVRKIYIDVLQAVTHPIIQIENAADCVAGFMETLQHNLEELPTHSQMDVALTVQTLVLQEMLHLLVDNFRCLSVQVLEFHLQDIDTVVVDSGLCVYSLYEDVASEKVTPDLQGTIERIKTLIYHIIRKEFQSSLPSIHGIGYVDFLLSNLKKFHDRYSSSLAHFTNELQMIQTELERLQPFIRSVALERRNKYDKLQHSVALVIGKAYEVEYIVDACVSNKFPDWCIMLWLLELIKEIRAVAAKIQSLEVDSAPSHGTIDAYPSHTQTINDDIVGFEDVITKLRDQLTRGSKKLDIISIFGMPGAGKTALANKLLLDKSVVDHFDICAQCYMSSVHSRREWLLSILKTLHVSIDENSLLSEETSDLAAMLRQILQTGRYLILLDDIPNDSAWDDLESCFYDANNGSRILLTTRNSNVAYYARSISQPLYLRMLNDGESWTLLKKKVFGEGFCSPLFEKVGPKIVRKCGGLPLSIVFVASILAGMERTEQCWKQVARSLGTEISCYPENIIEQSYQNLPYHLKSCFLYFGMFSDHEEINISKLTLLWIGEGFVKYDKHKSLEDIAEGYLKNLVESNLVMLSKRSCGTKVKVCRIHDVLFHFCKARAHSENLIQRIQRSQGDVTFPKQLGQRRLAFYAEVGDLVEWSSSCSLVSSVLFRKANINASSSIANASDMFHDFRFLKVLDLEFTVIDSFPTNMVYLRYFATRTSHESITSSIHMLWNLETLIVNGMGGHLSVPSTIWNMAKLRHLHISPSFTAEELLEDSELNDLVTFSTPYFSCVKDAELMLEKTPNIRELKCKFKGLSSDQFSVLDFPTHLEVLDIFGDEHVESLPYLVFISALSLEKLKVSYFILGSQHLSNISQLRKLQELELNFVEFEGEKWEVREDEFVELKVLKIVNCSSFREWTVSDDAFSNLQHMFLRCCQSLVEIPSWFAEIHSLKYIEVDNCNGSVVESARTIQNTKVEDYDVDLELVIKTHNSDGVTGRHVDQSPSGGSMARSLPVTIVGNRTC</sequence>
<dbReference type="InterPro" id="IPR027417">
    <property type="entry name" value="P-loop_NTPase"/>
</dbReference>
<dbReference type="InParanoid" id="A0A3Q7GEF2"/>
<dbReference type="FunFam" id="3.40.50.300:FF:001091">
    <property type="entry name" value="Probable disease resistance protein At1g61300"/>
    <property type="match status" value="1"/>
</dbReference>
<dbReference type="Proteomes" id="UP000004994">
    <property type="component" value="Chromosome 5"/>
</dbReference>
<dbReference type="InterPro" id="IPR058922">
    <property type="entry name" value="WHD_DRP"/>
</dbReference>
<dbReference type="Gene3D" id="1.10.10.10">
    <property type="entry name" value="Winged helix-like DNA-binding domain superfamily/Winged helix DNA-binding domain"/>
    <property type="match status" value="3"/>
</dbReference>
<dbReference type="InterPro" id="IPR021929">
    <property type="entry name" value="R1A-like_N"/>
</dbReference>
<dbReference type="Gene3D" id="1.10.8.430">
    <property type="entry name" value="Helical domain of apoptotic protease-activating factors"/>
    <property type="match status" value="3"/>
</dbReference>
<keyword evidence="14" id="KW-0472">Membrane</keyword>
<evidence type="ECO:0000313" key="17">
    <source>
        <dbReference type="Proteomes" id="UP000004994"/>
    </source>
</evidence>
<dbReference type="InterPro" id="IPR036388">
    <property type="entry name" value="WH-like_DNA-bd_sf"/>
</dbReference>
<dbReference type="Pfam" id="PF12061">
    <property type="entry name" value="NB-LRR"/>
    <property type="match status" value="3"/>
</dbReference>
<evidence type="ECO:0000256" key="7">
    <source>
        <dbReference type="ARBA" id="ARBA00022614"/>
    </source>
</evidence>
<evidence type="ECO:0000256" key="11">
    <source>
        <dbReference type="ARBA" id="ARBA00022821"/>
    </source>
</evidence>
<dbReference type="OMA" id="HCPENGF"/>
<dbReference type="GO" id="GO:0098542">
    <property type="term" value="P:defense response to other organism"/>
    <property type="evidence" value="ECO:0000318"/>
    <property type="project" value="GO_Central"/>
</dbReference>
<dbReference type="InterPro" id="IPR042197">
    <property type="entry name" value="Apaf_helical"/>
</dbReference>
<keyword evidence="12" id="KW-0067">ATP-binding</keyword>
<comment type="similarity">
    <text evidence="4">Belongs to the disease resistance NB-LRR family.</text>
</comment>
<dbReference type="GO" id="GO:0009626">
    <property type="term" value="P:plant-type hypersensitive response"/>
    <property type="evidence" value="ECO:0007669"/>
    <property type="project" value="UniProtKB-KW"/>
</dbReference>
<name>A0A3Q7GEF2_SOLLC</name>
<dbReference type="PANTHER" id="PTHR23155">
    <property type="entry name" value="DISEASE RESISTANCE PROTEIN RP"/>
    <property type="match status" value="1"/>
</dbReference>
<dbReference type="InterPro" id="IPR038005">
    <property type="entry name" value="RX-like_CC"/>
</dbReference>
<dbReference type="FunFam" id="1.10.10.10:FF:000322">
    <property type="entry name" value="Probable disease resistance protein At1g63360"/>
    <property type="match status" value="3"/>
</dbReference>